<dbReference type="RefSeq" id="WP_070531118.1">
    <property type="nucleotide sequence ID" value="NZ_PKHR02000002.1"/>
</dbReference>
<dbReference type="Proteomes" id="UP000235104">
    <property type="component" value="Unassembled WGS sequence"/>
</dbReference>
<accession>A0ABU9UGE5</accession>
<keyword evidence="2" id="KW-1185">Reference proteome</keyword>
<comment type="caution">
    <text evidence="1">The sequence shown here is derived from an EMBL/GenBank/DDBJ whole genome shotgun (WGS) entry which is preliminary data.</text>
</comment>
<proteinExistence type="predicted"/>
<reference evidence="1" key="1">
    <citation type="submission" date="2017-12" db="EMBL/GenBank/DDBJ databases">
        <authorList>
            <person name="Thomas-White K."/>
            <person name="Wolfe A.J."/>
        </authorList>
    </citation>
    <scope>NUCLEOTIDE SEQUENCE</scope>
    <source>
        <strain evidence="1">UMB0043</strain>
    </source>
</reference>
<sequence>MVDAEEFISKLKETGLNGGEEVILVHDASVDPAIDFLKFSGMKITARKSGDDVILNGITYPAGVKTSVEGPFRAQETKTFSLNGPLGFTEVFDSFVEELLEKDSQVPAQTGNGKPVDRNQWRSRIEHGRLFGEELFG</sequence>
<protein>
    <submittedName>
        <fullName evidence="1">Uncharacterized protein</fullName>
    </submittedName>
</protein>
<evidence type="ECO:0000313" key="1">
    <source>
        <dbReference type="EMBL" id="MEM5984621.1"/>
    </source>
</evidence>
<gene>
    <name evidence="1" type="ORF">CYJ44_000370</name>
</gene>
<name>A0ABU9UGE5_9CORY</name>
<dbReference type="EMBL" id="PKHR02000002">
    <property type="protein sequence ID" value="MEM5984621.1"/>
    <property type="molecule type" value="Genomic_DNA"/>
</dbReference>
<organism evidence="1 2">
    <name type="scientific">Corynebacterium hesseae</name>
    <dbReference type="NCBI Taxonomy" id="2913502"/>
    <lineage>
        <taxon>Bacteria</taxon>
        <taxon>Bacillati</taxon>
        <taxon>Actinomycetota</taxon>
        <taxon>Actinomycetes</taxon>
        <taxon>Mycobacteriales</taxon>
        <taxon>Corynebacteriaceae</taxon>
        <taxon>Corynebacterium</taxon>
    </lineage>
</organism>
<evidence type="ECO:0000313" key="2">
    <source>
        <dbReference type="Proteomes" id="UP000235104"/>
    </source>
</evidence>